<evidence type="ECO:0000313" key="1">
    <source>
        <dbReference type="EMBL" id="TXG91009.1"/>
    </source>
</evidence>
<dbReference type="Proteomes" id="UP000471120">
    <property type="component" value="Unassembled WGS sequence"/>
</dbReference>
<organism evidence="1 2">
    <name type="scientific">Rhodococcus rhodnii</name>
    <dbReference type="NCBI Taxonomy" id="38312"/>
    <lineage>
        <taxon>Bacteria</taxon>
        <taxon>Bacillati</taxon>
        <taxon>Actinomycetota</taxon>
        <taxon>Actinomycetes</taxon>
        <taxon>Mycobacteriales</taxon>
        <taxon>Nocardiaceae</taxon>
        <taxon>Rhodococcus</taxon>
    </lineage>
</organism>
<sequence length="202" mass="21748">MSSELNVDPAVLHQAAEGITAIIDSLSGLGIGETAAAGRGFSALALSPMEAGAESVQKSLEEYAERWAWGVRHLVRAANDIAEVLDLQAGRYHMMEQANEEMLKTMWTHAFGNPHLDGDEISERSWGETFADNPFNHAMNPDYSSESFDDAFEHVRTNREVIDEVGPQALANVSPLAAMLGDEDAGYDTGAAERAAAIVNGE</sequence>
<evidence type="ECO:0000313" key="2">
    <source>
        <dbReference type="Proteomes" id="UP000471120"/>
    </source>
</evidence>
<protein>
    <submittedName>
        <fullName evidence="1">Uncharacterized protein</fullName>
    </submittedName>
</protein>
<dbReference type="RefSeq" id="WP_010838784.1">
    <property type="nucleotide sequence ID" value="NZ_QRCM01000001.1"/>
</dbReference>
<accession>A0A6P2CE58</accession>
<gene>
    <name evidence="1" type="ORF">DW322_13215</name>
</gene>
<reference evidence="1 2" key="1">
    <citation type="submission" date="2018-07" db="EMBL/GenBank/DDBJ databases">
        <title>Genome sequence of Rhodococcus rhodnii ATCC 35071 from Rhodnius prolixus.</title>
        <authorList>
            <person name="Patel V."/>
            <person name="Vogel K.J."/>
        </authorList>
    </citation>
    <scope>NUCLEOTIDE SEQUENCE [LARGE SCALE GENOMIC DNA]</scope>
    <source>
        <strain evidence="1 2">ATCC 35071</strain>
    </source>
</reference>
<name>A0A6P2CE58_9NOCA</name>
<proteinExistence type="predicted"/>
<comment type="caution">
    <text evidence="1">The sequence shown here is derived from an EMBL/GenBank/DDBJ whole genome shotgun (WGS) entry which is preliminary data.</text>
</comment>
<dbReference type="AlphaFoldDB" id="A0A6P2CE58"/>
<dbReference type="EMBL" id="QRCM01000001">
    <property type="protein sequence ID" value="TXG91009.1"/>
    <property type="molecule type" value="Genomic_DNA"/>
</dbReference>